<organism evidence="10 11">
    <name type="scientific">Methanospirillum purgamenti</name>
    <dbReference type="NCBI Taxonomy" id="2834276"/>
    <lineage>
        <taxon>Archaea</taxon>
        <taxon>Methanobacteriati</taxon>
        <taxon>Methanobacteriota</taxon>
        <taxon>Stenosarchaea group</taxon>
        <taxon>Methanomicrobia</taxon>
        <taxon>Methanomicrobiales</taxon>
        <taxon>Methanospirillaceae</taxon>
        <taxon>Methanospirillum</taxon>
    </lineage>
</organism>
<dbReference type="SMART" id="SM00091">
    <property type="entry name" value="PAS"/>
    <property type="match status" value="2"/>
</dbReference>
<dbReference type="InterPro" id="IPR035965">
    <property type="entry name" value="PAS-like_dom_sf"/>
</dbReference>
<evidence type="ECO:0000256" key="3">
    <source>
        <dbReference type="ARBA" id="ARBA00023015"/>
    </source>
</evidence>
<keyword evidence="1 6" id="KW-0597">Phosphoprotein</keyword>
<dbReference type="Pfam" id="PF00989">
    <property type="entry name" value="PAS"/>
    <property type="match status" value="1"/>
</dbReference>
<dbReference type="InterPro" id="IPR001789">
    <property type="entry name" value="Sig_transdc_resp-reg_receiver"/>
</dbReference>
<dbReference type="InterPro" id="IPR013767">
    <property type="entry name" value="PAS_fold"/>
</dbReference>
<dbReference type="PROSITE" id="PS50110">
    <property type="entry name" value="RESPONSE_REGULATORY"/>
    <property type="match status" value="1"/>
</dbReference>
<dbReference type="PANTHER" id="PTHR48111:SF1">
    <property type="entry name" value="TWO-COMPONENT RESPONSE REGULATOR ORR33"/>
    <property type="match status" value="1"/>
</dbReference>
<dbReference type="InterPro" id="IPR000700">
    <property type="entry name" value="PAS-assoc_C"/>
</dbReference>
<accession>A0A8E7EIC5</accession>
<evidence type="ECO:0000259" key="7">
    <source>
        <dbReference type="PROSITE" id="PS50110"/>
    </source>
</evidence>
<dbReference type="SMART" id="SM00448">
    <property type="entry name" value="REC"/>
    <property type="match status" value="1"/>
</dbReference>
<feature type="modified residue" description="4-aspartylphosphate" evidence="6">
    <location>
        <position position="51"/>
    </location>
</feature>
<dbReference type="GO" id="GO:0000156">
    <property type="term" value="F:phosphorelay response regulator activity"/>
    <property type="evidence" value="ECO:0007669"/>
    <property type="project" value="TreeGrafter"/>
</dbReference>
<evidence type="ECO:0000256" key="5">
    <source>
        <dbReference type="ARBA" id="ARBA00023163"/>
    </source>
</evidence>
<dbReference type="InterPro" id="IPR013656">
    <property type="entry name" value="PAS_4"/>
</dbReference>
<dbReference type="GO" id="GO:0032993">
    <property type="term" value="C:protein-DNA complex"/>
    <property type="evidence" value="ECO:0007669"/>
    <property type="project" value="TreeGrafter"/>
</dbReference>
<feature type="domain" description="PAS" evidence="8">
    <location>
        <begin position="274"/>
        <end position="319"/>
    </location>
</feature>
<dbReference type="CDD" id="cd00130">
    <property type="entry name" value="PAS"/>
    <property type="match status" value="1"/>
</dbReference>
<dbReference type="GO" id="GO:0000976">
    <property type="term" value="F:transcription cis-regulatory region binding"/>
    <property type="evidence" value="ECO:0007669"/>
    <property type="project" value="TreeGrafter"/>
</dbReference>
<name>A0A8E7EIC5_9EURY</name>
<keyword evidence="3" id="KW-0805">Transcription regulation</keyword>
<dbReference type="GO" id="GO:0005829">
    <property type="term" value="C:cytosol"/>
    <property type="evidence" value="ECO:0007669"/>
    <property type="project" value="TreeGrafter"/>
</dbReference>
<dbReference type="GO" id="GO:0006355">
    <property type="term" value="P:regulation of DNA-templated transcription"/>
    <property type="evidence" value="ECO:0007669"/>
    <property type="project" value="InterPro"/>
</dbReference>
<keyword evidence="11" id="KW-1185">Reference proteome</keyword>
<dbReference type="AlphaFoldDB" id="A0A8E7EIC5"/>
<dbReference type="EMBL" id="CP075546">
    <property type="protein sequence ID" value="QVV90328.1"/>
    <property type="molecule type" value="Genomic_DNA"/>
</dbReference>
<dbReference type="PANTHER" id="PTHR48111">
    <property type="entry name" value="REGULATOR OF RPOS"/>
    <property type="match status" value="1"/>
</dbReference>
<dbReference type="InterPro" id="IPR011006">
    <property type="entry name" value="CheY-like_superfamily"/>
</dbReference>
<feature type="domain" description="Response regulatory" evidence="7">
    <location>
        <begin position="1"/>
        <end position="116"/>
    </location>
</feature>
<evidence type="ECO:0000259" key="8">
    <source>
        <dbReference type="PROSITE" id="PS50112"/>
    </source>
</evidence>
<dbReference type="InterPro" id="IPR000014">
    <property type="entry name" value="PAS"/>
</dbReference>
<feature type="domain" description="PAS" evidence="8">
    <location>
        <begin position="132"/>
        <end position="175"/>
    </location>
</feature>
<dbReference type="InterPro" id="IPR039420">
    <property type="entry name" value="WalR-like"/>
</dbReference>
<evidence type="ECO:0000256" key="1">
    <source>
        <dbReference type="ARBA" id="ARBA00022553"/>
    </source>
</evidence>
<gene>
    <name evidence="10" type="ORF">KHC33_07560</name>
</gene>
<dbReference type="PROSITE" id="PS50112">
    <property type="entry name" value="PAS"/>
    <property type="match status" value="2"/>
</dbReference>
<dbReference type="Pfam" id="PF08448">
    <property type="entry name" value="PAS_4"/>
    <property type="match status" value="1"/>
</dbReference>
<dbReference type="PROSITE" id="PS50113">
    <property type="entry name" value="PAC"/>
    <property type="match status" value="1"/>
</dbReference>
<sequence length="486" mass="56098">MLFVDDEPSMCEIARIYLEERLGGCIITPVTDGETAIQLIESHSFDAIIADYEMPGLDGLELLRRVRNNNDMTPFLVCTGKSRHEVVIEALNAGADFYLQKGEDPYVLFTEMKQLIVQAVTRRRSEKALAKSRNFLEEIIDFLPDATLSVDSTQKIIAWNRVMEELTGIPSKDILFQKRNSVINRFKSPGALSLIERVLFLGEQASYISGDSDEDTRTITEEYHSFFGEGNDNDRYFRITVSPILSADMERIGFIGSVRDITLQKRSEYALIESRENFRALVENNTDIVMRFDLEGRHRYVNPAIVPYIPFDPECLIGKRYSDIIPHLKDSKKWDNLIHEVIISANPVEMNISFQSMKGLVTFNWRLFPELDMEGRVRSVLSISRDITFQLAFEKEKEALLSQIERNLGEFAILNDGIRNPLAVITGWLSMMDSIQGKERDTLMQQIREIDQMITQLDRRWVESEKVLGFLRRHYDIQNRFLPDQK</sequence>
<protein>
    <submittedName>
        <fullName evidence="10">Response regulator</fullName>
    </submittedName>
</protein>
<evidence type="ECO:0000313" key="10">
    <source>
        <dbReference type="EMBL" id="QVV90328.1"/>
    </source>
</evidence>
<dbReference type="NCBIfam" id="TIGR00229">
    <property type="entry name" value="sensory_box"/>
    <property type="match status" value="2"/>
</dbReference>
<dbReference type="RefSeq" id="WP_214421099.1">
    <property type="nucleotide sequence ID" value="NZ_CP075546.1"/>
</dbReference>
<dbReference type="KEGG" id="mrtj:KHC33_07560"/>
<dbReference type="SUPFAM" id="SSF55785">
    <property type="entry name" value="PYP-like sensor domain (PAS domain)"/>
    <property type="match status" value="2"/>
</dbReference>
<feature type="domain" description="PAC" evidence="9">
    <location>
        <begin position="219"/>
        <end position="273"/>
    </location>
</feature>
<keyword evidence="4" id="KW-0238">DNA-binding</keyword>
<dbReference type="Pfam" id="PF00072">
    <property type="entry name" value="Response_reg"/>
    <property type="match status" value="1"/>
</dbReference>
<keyword evidence="2" id="KW-0902">Two-component regulatory system</keyword>
<keyword evidence="5" id="KW-0804">Transcription</keyword>
<dbReference type="SUPFAM" id="SSF52172">
    <property type="entry name" value="CheY-like"/>
    <property type="match status" value="1"/>
</dbReference>
<dbReference type="CDD" id="cd00156">
    <property type="entry name" value="REC"/>
    <property type="match status" value="1"/>
</dbReference>
<evidence type="ECO:0000259" key="9">
    <source>
        <dbReference type="PROSITE" id="PS50113"/>
    </source>
</evidence>
<evidence type="ECO:0000256" key="6">
    <source>
        <dbReference type="PROSITE-ProRule" id="PRU00169"/>
    </source>
</evidence>
<proteinExistence type="predicted"/>
<dbReference type="GeneID" id="65097030"/>
<evidence type="ECO:0000256" key="2">
    <source>
        <dbReference type="ARBA" id="ARBA00023012"/>
    </source>
</evidence>
<dbReference type="Gene3D" id="3.30.450.20">
    <property type="entry name" value="PAS domain"/>
    <property type="match status" value="2"/>
</dbReference>
<dbReference type="Gene3D" id="3.40.50.2300">
    <property type="match status" value="1"/>
</dbReference>
<dbReference type="Proteomes" id="UP000680656">
    <property type="component" value="Chromosome"/>
</dbReference>
<evidence type="ECO:0000313" key="11">
    <source>
        <dbReference type="Proteomes" id="UP000680656"/>
    </source>
</evidence>
<reference evidence="10 11" key="1">
    <citation type="submission" date="2021-05" db="EMBL/GenBank/DDBJ databases">
        <title>A novel Methanospirillum isolate from a pyrite-forming mixed culture.</title>
        <authorList>
            <person name="Bunk B."/>
            <person name="Sproer C."/>
            <person name="Spring S."/>
            <person name="Pester M."/>
        </authorList>
    </citation>
    <scope>NUCLEOTIDE SEQUENCE [LARGE SCALE GENOMIC DNA]</scope>
    <source>
        <strain evidence="10 11">J.3.6.1-F.2.7.3</strain>
    </source>
</reference>
<evidence type="ECO:0000256" key="4">
    <source>
        <dbReference type="ARBA" id="ARBA00023125"/>
    </source>
</evidence>